<evidence type="ECO:0000313" key="2">
    <source>
        <dbReference type="EMBL" id="KZV33525.1"/>
    </source>
</evidence>
<keyword evidence="3" id="KW-1185">Reference proteome</keyword>
<organism evidence="2 3">
    <name type="scientific">Dorcoceras hygrometricum</name>
    <dbReference type="NCBI Taxonomy" id="472368"/>
    <lineage>
        <taxon>Eukaryota</taxon>
        <taxon>Viridiplantae</taxon>
        <taxon>Streptophyta</taxon>
        <taxon>Embryophyta</taxon>
        <taxon>Tracheophyta</taxon>
        <taxon>Spermatophyta</taxon>
        <taxon>Magnoliopsida</taxon>
        <taxon>eudicotyledons</taxon>
        <taxon>Gunneridae</taxon>
        <taxon>Pentapetalae</taxon>
        <taxon>asterids</taxon>
        <taxon>lamiids</taxon>
        <taxon>Lamiales</taxon>
        <taxon>Gesneriaceae</taxon>
        <taxon>Didymocarpoideae</taxon>
        <taxon>Trichosporeae</taxon>
        <taxon>Loxocarpinae</taxon>
        <taxon>Dorcoceras</taxon>
    </lineage>
</organism>
<sequence>MESPRRSDRNKSNHVSNGGGWRAAVQGRSSISRLMMGLNQPNGPGAGPSPYEHLVRFHHRGFNIIPIDDQIGPIYTVSNRDTASRGLTTIATPKSQFRTDPSDQGKAPSNIAPSSPRYH</sequence>
<evidence type="ECO:0000313" key="3">
    <source>
        <dbReference type="Proteomes" id="UP000250235"/>
    </source>
</evidence>
<proteinExistence type="predicted"/>
<name>A0A2Z7BHC1_9LAMI</name>
<protein>
    <submittedName>
        <fullName evidence="2">Uncharacterized protein</fullName>
    </submittedName>
</protein>
<gene>
    <name evidence="2" type="ORF">F511_08605</name>
</gene>
<dbReference type="EMBL" id="KV005755">
    <property type="protein sequence ID" value="KZV33525.1"/>
    <property type="molecule type" value="Genomic_DNA"/>
</dbReference>
<dbReference type="Proteomes" id="UP000250235">
    <property type="component" value="Unassembled WGS sequence"/>
</dbReference>
<dbReference type="AlphaFoldDB" id="A0A2Z7BHC1"/>
<feature type="compositionally biased region" description="Basic and acidic residues" evidence="1">
    <location>
        <begin position="1"/>
        <end position="11"/>
    </location>
</feature>
<feature type="region of interest" description="Disordered" evidence="1">
    <location>
        <begin position="1"/>
        <end position="52"/>
    </location>
</feature>
<feature type="region of interest" description="Disordered" evidence="1">
    <location>
        <begin position="80"/>
        <end position="119"/>
    </location>
</feature>
<evidence type="ECO:0000256" key="1">
    <source>
        <dbReference type="SAM" id="MobiDB-lite"/>
    </source>
</evidence>
<accession>A0A2Z7BHC1</accession>
<feature type="compositionally biased region" description="Polar residues" evidence="1">
    <location>
        <begin position="80"/>
        <end position="99"/>
    </location>
</feature>
<reference evidence="2 3" key="1">
    <citation type="journal article" date="2015" name="Proc. Natl. Acad. Sci. U.S.A.">
        <title>The resurrection genome of Boea hygrometrica: A blueprint for survival of dehydration.</title>
        <authorList>
            <person name="Xiao L."/>
            <person name="Yang G."/>
            <person name="Zhang L."/>
            <person name="Yang X."/>
            <person name="Zhao S."/>
            <person name="Ji Z."/>
            <person name="Zhou Q."/>
            <person name="Hu M."/>
            <person name="Wang Y."/>
            <person name="Chen M."/>
            <person name="Xu Y."/>
            <person name="Jin H."/>
            <person name="Xiao X."/>
            <person name="Hu G."/>
            <person name="Bao F."/>
            <person name="Hu Y."/>
            <person name="Wan P."/>
            <person name="Li L."/>
            <person name="Deng X."/>
            <person name="Kuang T."/>
            <person name="Xiang C."/>
            <person name="Zhu J.K."/>
            <person name="Oliver M.J."/>
            <person name="He Y."/>
        </authorList>
    </citation>
    <scope>NUCLEOTIDE SEQUENCE [LARGE SCALE GENOMIC DNA]</scope>
    <source>
        <strain evidence="3">cv. XS01</strain>
    </source>
</reference>